<gene>
    <name evidence="4" type="ORF">CcCBS67573_g06485</name>
</gene>
<dbReference type="EMBL" id="QEAP01000280">
    <property type="protein sequence ID" value="TPX70531.1"/>
    <property type="molecule type" value="Genomic_DNA"/>
</dbReference>
<keyword evidence="2" id="KW-1133">Transmembrane helix</keyword>
<sequence length="519" mass="58372">MDGRGASTQQKRSLQEAFVVLVAVVALCSAGSIILRASRMTRHDAAVDVAPLISQIQTMDTRFPFAFARGSFARNGSLLLPGANSDPDAAPSDSFTFDQLMQMCHDGTNIAFTKSWAFDSTVTAERDEVYLDSCYGLEITLDQSLRSMGICADAVAYVYHAGARLSSSHSDAVLTSKAANCPKSTYVHTEHLTHVWLTMPNLRNMWMPNIEQISAKQLTYMPRIYQFLCKTKVTCRILGDFIQQNSRNKTFGYHKAHLPTVRYMGHTSPDARAHAKSLNISTKVDFSSFFHAYGSSGRKNTRQVFDCWREHPTWPKLTILGDAAVFNDSLVYDNIEVLNRVNMTQLRRLQVSHGVHICPSEMEGYGHYINEARSLGALVVATDMPPMNEMIDESVNGILITNHSYYNIAKAKYPPKFMSEVRLTWQQVCRGVEKAMQMGLQERARLGVEARNWYDAETALFVENAKTLRKEALYHMFASYTDGGKEHHQDWESQMDAQTDRIVAKYGGSETSNVVFQEE</sequence>
<dbReference type="Gene3D" id="3.40.50.2000">
    <property type="entry name" value="Glycogen Phosphorylase B"/>
    <property type="match status" value="1"/>
</dbReference>
<reference evidence="4 5" key="1">
    <citation type="journal article" date="2019" name="Sci. Rep.">
        <title>Comparative genomics of chytrid fungi reveal insights into the obligate biotrophic and pathogenic lifestyle of Synchytrium endobioticum.</title>
        <authorList>
            <person name="van de Vossenberg B.T.L.H."/>
            <person name="Warris S."/>
            <person name="Nguyen H.D.T."/>
            <person name="van Gent-Pelzer M.P.E."/>
            <person name="Joly D.L."/>
            <person name="van de Geest H.C."/>
            <person name="Bonants P.J.M."/>
            <person name="Smith D.S."/>
            <person name="Levesque C.A."/>
            <person name="van der Lee T.A.J."/>
        </authorList>
    </citation>
    <scope>NUCLEOTIDE SEQUENCE [LARGE SCALE GENOMIC DNA]</scope>
    <source>
        <strain evidence="4 5">CBS 675.73</strain>
    </source>
</reference>
<comment type="caution">
    <text evidence="4">The sequence shown here is derived from an EMBL/GenBank/DDBJ whole genome shotgun (WGS) entry which is preliminary data.</text>
</comment>
<accession>A0A507F2R7</accession>
<keyword evidence="5" id="KW-1185">Reference proteome</keyword>
<name>A0A507F2R7_9FUNG</name>
<organism evidence="4 5">
    <name type="scientific">Chytriomyces confervae</name>
    <dbReference type="NCBI Taxonomy" id="246404"/>
    <lineage>
        <taxon>Eukaryota</taxon>
        <taxon>Fungi</taxon>
        <taxon>Fungi incertae sedis</taxon>
        <taxon>Chytridiomycota</taxon>
        <taxon>Chytridiomycota incertae sedis</taxon>
        <taxon>Chytridiomycetes</taxon>
        <taxon>Chytridiales</taxon>
        <taxon>Chytriomycetaceae</taxon>
        <taxon>Chytriomyces</taxon>
    </lineage>
</organism>
<evidence type="ECO:0000313" key="5">
    <source>
        <dbReference type="Proteomes" id="UP000320333"/>
    </source>
</evidence>
<evidence type="ECO:0000256" key="1">
    <source>
        <dbReference type="ARBA" id="ARBA00022676"/>
    </source>
</evidence>
<protein>
    <recommendedName>
        <fullName evidence="3">Glycosyl transferase family 1 domain-containing protein</fullName>
    </recommendedName>
</protein>
<evidence type="ECO:0000259" key="3">
    <source>
        <dbReference type="Pfam" id="PF00534"/>
    </source>
</evidence>
<keyword evidence="2" id="KW-0472">Membrane</keyword>
<dbReference type="GO" id="GO:0016757">
    <property type="term" value="F:glycosyltransferase activity"/>
    <property type="evidence" value="ECO:0007669"/>
    <property type="project" value="UniProtKB-KW"/>
</dbReference>
<dbReference type="Pfam" id="PF00534">
    <property type="entry name" value="Glycos_transf_1"/>
    <property type="match status" value="1"/>
</dbReference>
<feature type="transmembrane region" description="Helical" evidence="2">
    <location>
        <begin position="17"/>
        <end position="35"/>
    </location>
</feature>
<feature type="domain" description="Glycosyl transferase family 1" evidence="3">
    <location>
        <begin position="333"/>
        <end position="410"/>
    </location>
</feature>
<dbReference type="SUPFAM" id="SSF53756">
    <property type="entry name" value="UDP-Glycosyltransferase/glycogen phosphorylase"/>
    <property type="match status" value="1"/>
</dbReference>
<dbReference type="OrthoDB" id="2100592at2759"/>
<proteinExistence type="predicted"/>
<dbReference type="AlphaFoldDB" id="A0A507F2R7"/>
<dbReference type="Proteomes" id="UP000320333">
    <property type="component" value="Unassembled WGS sequence"/>
</dbReference>
<keyword evidence="1" id="KW-0328">Glycosyltransferase</keyword>
<keyword evidence="2" id="KW-0812">Transmembrane</keyword>
<evidence type="ECO:0000256" key="2">
    <source>
        <dbReference type="SAM" id="Phobius"/>
    </source>
</evidence>
<evidence type="ECO:0000313" key="4">
    <source>
        <dbReference type="EMBL" id="TPX70531.1"/>
    </source>
</evidence>
<keyword evidence="1" id="KW-0808">Transferase</keyword>
<dbReference type="InterPro" id="IPR001296">
    <property type="entry name" value="Glyco_trans_1"/>
</dbReference>